<reference evidence="5 6" key="1">
    <citation type="journal article" date="2016" name="Nat. Commun.">
        <title>Thousands of microbial genomes shed light on interconnected biogeochemical processes in an aquifer system.</title>
        <authorList>
            <person name="Anantharaman K."/>
            <person name="Brown C.T."/>
            <person name="Hug L.A."/>
            <person name="Sharon I."/>
            <person name="Castelle C.J."/>
            <person name="Probst A.J."/>
            <person name="Thomas B.C."/>
            <person name="Singh A."/>
            <person name="Wilkins M.J."/>
            <person name="Karaoz U."/>
            <person name="Brodie E.L."/>
            <person name="Williams K.H."/>
            <person name="Hubbard S.S."/>
            <person name="Banfield J.F."/>
        </authorList>
    </citation>
    <scope>NUCLEOTIDE SEQUENCE [LARGE SCALE GENOMIC DNA]</scope>
</reference>
<dbReference type="PANTHER" id="PTHR42783:SF3">
    <property type="entry name" value="GLUTAMATE SYNTHASE [NADPH] SMALL CHAIN-RELATED"/>
    <property type="match status" value="1"/>
</dbReference>
<keyword evidence="2" id="KW-0408">Iron</keyword>
<dbReference type="GO" id="GO:0051536">
    <property type="term" value="F:iron-sulfur cluster binding"/>
    <property type="evidence" value="ECO:0007669"/>
    <property type="project" value="UniProtKB-KW"/>
</dbReference>
<evidence type="ECO:0000256" key="1">
    <source>
        <dbReference type="ARBA" id="ARBA00022723"/>
    </source>
</evidence>
<proteinExistence type="predicted"/>
<dbReference type="GO" id="GO:0016491">
    <property type="term" value="F:oxidoreductase activity"/>
    <property type="evidence" value="ECO:0007669"/>
    <property type="project" value="InterPro"/>
</dbReference>
<dbReference type="InterPro" id="IPR017896">
    <property type="entry name" value="4Fe4S_Fe-S-bd"/>
</dbReference>
<organism evidence="5 6">
    <name type="scientific">Candidatus Fischerbacteria bacterium RBG_13_37_8</name>
    <dbReference type="NCBI Taxonomy" id="1817863"/>
    <lineage>
        <taxon>Bacteria</taxon>
        <taxon>Candidatus Fischeribacteriota</taxon>
    </lineage>
</organism>
<dbReference type="GO" id="GO:0046872">
    <property type="term" value="F:metal ion binding"/>
    <property type="evidence" value="ECO:0007669"/>
    <property type="project" value="UniProtKB-KW"/>
</dbReference>
<dbReference type="Pfam" id="PF07992">
    <property type="entry name" value="Pyr_redox_2"/>
    <property type="match status" value="1"/>
</dbReference>
<name>A0A1F5V4T8_9BACT</name>
<gene>
    <name evidence="5" type="ORF">A2Y62_04465</name>
</gene>
<dbReference type="PROSITE" id="PS51379">
    <property type="entry name" value="4FE4S_FER_2"/>
    <property type="match status" value="1"/>
</dbReference>
<evidence type="ECO:0000313" key="6">
    <source>
        <dbReference type="Proteomes" id="UP000178943"/>
    </source>
</evidence>
<evidence type="ECO:0000313" key="5">
    <source>
        <dbReference type="EMBL" id="OGF58426.1"/>
    </source>
</evidence>
<evidence type="ECO:0000259" key="4">
    <source>
        <dbReference type="PROSITE" id="PS51379"/>
    </source>
</evidence>
<dbReference type="Gene3D" id="3.50.50.60">
    <property type="entry name" value="FAD/NAD(P)-binding domain"/>
    <property type="match status" value="2"/>
</dbReference>
<keyword evidence="3" id="KW-0411">Iron-sulfur</keyword>
<dbReference type="SUPFAM" id="SSF51971">
    <property type="entry name" value="Nucleotide-binding domain"/>
    <property type="match status" value="1"/>
</dbReference>
<dbReference type="InterPro" id="IPR009051">
    <property type="entry name" value="Helical_ferredxn"/>
</dbReference>
<dbReference type="AlphaFoldDB" id="A0A1F5V4T8"/>
<dbReference type="NCBIfam" id="NF009410">
    <property type="entry name" value="PRK12771.1"/>
    <property type="match status" value="1"/>
</dbReference>
<dbReference type="Gene3D" id="3.30.70.20">
    <property type="match status" value="1"/>
</dbReference>
<protein>
    <recommendedName>
        <fullName evidence="4">4Fe-4S ferredoxin-type domain-containing protein</fullName>
    </recommendedName>
</protein>
<keyword evidence="1" id="KW-0479">Metal-binding</keyword>
<dbReference type="Pfam" id="PF14691">
    <property type="entry name" value="Fer4_20"/>
    <property type="match status" value="1"/>
</dbReference>
<dbReference type="InterPro" id="IPR023753">
    <property type="entry name" value="FAD/NAD-binding_dom"/>
</dbReference>
<evidence type="ECO:0000256" key="2">
    <source>
        <dbReference type="ARBA" id="ARBA00023004"/>
    </source>
</evidence>
<feature type="domain" description="4Fe-4S ferredoxin-type" evidence="4">
    <location>
        <begin position="525"/>
        <end position="554"/>
    </location>
</feature>
<comment type="caution">
    <text evidence="5">The sequence shown here is derived from an EMBL/GenBank/DDBJ whole genome shotgun (WGS) entry which is preliminary data.</text>
</comment>
<dbReference type="Gene3D" id="1.10.1060.10">
    <property type="entry name" value="Alpha-helical ferredoxin"/>
    <property type="match status" value="1"/>
</dbReference>
<dbReference type="InterPro" id="IPR036188">
    <property type="entry name" value="FAD/NAD-bd_sf"/>
</dbReference>
<sequence length="560" mass="62856">MVKMTLKSLDEIPLMAVSYESMEWNKTGSWRHVRPIYIERIAACRKGCPAGEPIPDYFALAKEGKYLEAWQLITQENPLPGICGRVCYHPCEKNCNRKEFDEPIAIHYMERFIADQIFNEKVSFHFIEGKKKQEVAVIGSGPAGLSCAYQLARRGYKVTIYEAFSELGGMLRIGIPHYRLPREVLDKEIDRILSLGIEVKVNTRLGKDIQLADLDRYDAIFIAIGAYKSRRMKIEGEDVKGVMPGLEFLKETNSGKDIFVGQKVAVIGGGNTAIDAARTSLRKNAEVTVFYRRSRVEMPAVAEEVEAAEHEGVKFEFLVLPVRVITEQGKVKGMELIRMQLGEPDSSGRRAPVPIPDSNFTVDTDSVFTALGEEPELDFMEKDVLEWGRLKVDENQITLKKKLFAAGDCATNPLGTVVDAIATGKKAAFAIHRSFGYKAPQIDFSNVVTYDNLNTVYFARKPRIVQIELPVEERTKHFKEVNKGIADQKAIDEIMRCFSCGLCTYCDNCYIFCPDAAVKKNKGTKGYAIDYDHCKGCGICVTECPRSTVTIIKEIESENE</sequence>
<dbReference type="STRING" id="1817863.A2Y62_04465"/>
<dbReference type="SUPFAM" id="SSF46548">
    <property type="entry name" value="alpha-helical ferredoxin"/>
    <property type="match status" value="2"/>
</dbReference>
<accession>A0A1F5V4T8</accession>
<dbReference type="PROSITE" id="PS00198">
    <property type="entry name" value="4FE4S_FER_1"/>
    <property type="match status" value="1"/>
</dbReference>
<evidence type="ECO:0000256" key="3">
    <source>
        <dbReference type="ARBA" id="ARBA00023014"/>
    </source>
</evidence>
<dbReference type="PANTHER" id="PTHR42783">
    <property type="entry name" value="GLUTAMATE SYNTHASE [NADPH] SMALL CHAIN"/>
    <property type="match status" value="1"/>
</dbReference>
<dbReference type="InterPro" id="IPR028261">
    <property type="entry name" value="DPD_II"/>
</dbReference>
<dbReference type="Proteomes" id="UP000178943">
    <property type="component" value="Unassembled WGS sequence"/>
</dbReference>
<dbReference type="Pfam" id="PF00037">
    <property type="entry name" value="Fer4"/>
    <property type="match status" value="1"/>
</dbReference>
<dbReference type="EMBL" id="MFGW01000246">
    <property type="protein sequence ID" value="OGF58426.1"/>
    <property type="molecule type" value="Genomic_DNA"/>
</dbReference>
<dbReference type="InterPro" id="IPR017900">
    <property type="entry name" value="4Fe4S_Fe_S_CS"/>
</dbReference>
<dbReference type="PRINTS" id="PR00419">
    <property type="entry name" value="ADXRDTASE"/>
</dbReference>